<keyword evidence="6" id="KW-0408">Iron</keyword>
<dbReference type="Gene3D" id="2.40.170.20">
    <property type="entry name" value="TonB-dependent receptor, beta-barrel domain"/>
    <property type="match status" value="1"/>
</dbReference>
<dbReference type="Pfam" id="PF07715">
    <property type="entry name" value="Plug"/>
    <property type="match status" value="1"/>
</dbReference>
<name>A0ABX6T5I9_9SPHN</name>
<sequence length="382" mass="40828">MPSGALAQNAPAASQAQQPEGDEIIVTAQKREQALLDVPQSISVVTAETLENLHATRFSDYLTRLPSANIVETQAGNSRIVLRGVNTGGVGATVATYVDETPFGSATALANGAILTPDIDPFDLARVEVLRGPQGTLYGANSLGGLVKFVTVEPGTSSFGGAAELGVEGVSHGDTAWWGRAAVNVPLSDNAAFRASGFYRQDPGYIDDPSLGKDINDGKTYGGRVSFLVRPTDRLTVRASVHLQNIRSNGTNEVDLDPVTFKPAYGRLTQSRVLQQPNNIDYRIYNGTIDYDFGSVGLVSSTSYGTLDQTAVVDASSVYGPLLTFFFGVPLGAAVDQGMTQRRFTQEVRLASTGKQTIEWTVGGFYTREKNELTQNLYGSMR</sequence>
<evidence type="ECO:0000256" key="6">
    <source>
        <dbReference type="ARBA" id="ARBA00023004"/>
    </source>
</evidence>
<dbReference type="EMBL" id="CP060782">
    <property type="protein sequence ID" value="QNP44701.1"/>
    <property type="molecule type" value="Genomic_DNA"/>
</dbReference>
<evidence type="ECO:0000256" key="10">
    <source>
        <dbReference type="ARBA" id="ARBA00023237"/>
    </source>
</evidence>
<reference evidence="14 15" key="1">
    <citation type="submission" date="2020-08" db="EMBL/GenBank/DDBJ databases">
        <title>Genome sequence of Sphingomonas sediminicola KACC 15039T.</title>
        <authorList>
            <person name="Hyun D.-W."/>
            <person name="Bae J.-W."/>
        </authorList>
    </citation>
    <scope>NUCLEOTIDE SEQUENCE [LARGE SCALE GENOMIC DNA]</scope>
    <source>
        <strain evidence="14 15">KACC 15039</strain>
    </source>
</reference>
<evidence type="ECO:0000256" key="8">
    <source>
        <dbReference type="ARBA" id="ARBA00023077"/>
    </source>
</evidence>
<accession>A0ABX6T5I9</accession>
<evidence type="ECO:0000256" key="5">
    <source>
        <dbReference type="ARBA" id="ARBA00022692"/>
    </source>
</evidence>
<keyword evidence="3 11" id="KW-1134">Transmembrane beta strand</keyword>
<evidence type="ECO:0000256" key="12">
    <source>
        <dbReference type="SAM" id="MobiDB-lite"/>
    </source>
</evidence>
<dbReference type="InterPro" id="IPR012910">
    <property type="entry name" value="Plug_dom"/>
</dbReference>
<keyword evidence="2 11" id="KW-0813">Transport</keyword>
<dbReference type="PROSITE" id="PS52016">
    <property type="entry name" value="TONB_DEPENDENT_REC_3"/>
    <property type="match status" value="1"/>
</dbReference>
<evidence type="ECO:0000256" key="1">
    <source>
        <dbReference type="ARBA" id="ARBA00004571"/>
    </source>
</evidence>
<evidence type="ECO:0000256" key="7">
    <source>
        <dbReference type="ARBA" id="ARBA00023065"/>
    </source>
</evidence>
<keyword evidence="5 11" id="KW-0812">Transmembrane</keyword>
<feature type="region of interest" description="Disordered" evidence="12">
    <location>
        <begin position="1"/>
        <end position="20"/>
    </location>
</feature>
<evidence type="ECO:0000256" key="2">
    <source>
        <dbReference type="ARBA" id="ARBA00022448"/>
    </source>
</evidence>
<keyword evidence="4" id="KW-0410">Iron transport</keyword>
<keyword evidence="7" id="KW-0406">Ion transport</keyword>
<keyword evidence="8" id="KW-0798">TonB box</keyword>
<evidence type="ECO:0000259" key="13">
    <source>
        <dbReference type="Pfam" id="PF07715"/>
    </source>
</evidence>
<keyword evidence="9 11" id="KW-0472">Membrane</keyword>
<organism evidence="14 15">
    <name type="scientific">Sphingomonas sediminicola</name>
    <dbReference type="NCBI Taxonomy" id="386874"/>
    <lineage>
        <taxon>Bacteria</taxon>
        <taxon>Pseudomonadati</taxon>
        <taxon>Pseudomonadota</taxon>
        <taxon>Alphaproteobacteria</taxon>
        <taxon>Sphingomonadales</taxon>
        <taxon>Sphingomonadaceae</taxon>
        <taxon>Sphingomonas</taxon>
    </lineage>
</organism>
<evidence type="ECO:0000313" key="15">
    <source>
        <dbReference type="Proteomes" id="UP000516105"/>
    </source>
</evidence>
<keyword evidence="10 11" id="KW-0998">Cell outer membrane</keyword>
<feature type="domain" description="TonB-dependent receptor plug" evidence="13">
    <location>
        <begin position="36"/>
        <end position="145"/>
    </location>
</feature>
<feature type="compositionally biased region" description="Low complexity" evidence="12">
    <location>
        <begin position="1"/>
        <end position="18"/>
    </location>
</feature>
<dbReference type="SUPFAM" id="SSF56935">
    <property type="entry name" value="Porins"/>
    <property type="match status" value="1"/>
</dbReference>
<keyword evidence="15" id="KW-1185">Reference proteome</keyword>
<evidence type="ECO:0000256" key="11">
    <source>
        <dbReference type="PROSITE-ProRule" id="PRU01360"/>
    </source>
</evidence>
<evidence type="ECO:0000256" key="9">
    <source>
        <dbReference type="ARBA" id="ARBA00023136"/>
    </source>
</evidence>
<dbReference type="RefSeq" id="WP_187707659.1">
    <property type="nucleotide sequence ID" value="NZ_CP060782.1"/>
</dbReference>
<gene>
    <name evidence="14" type="ORF">H9L14_07785</name>
</gene>
<evidence type="ECO:0000256" key="4">
    <source>
        <dbReference type="ARBA" id="ARBA00022496"/>
    </source>
</evidence>
<keyword evidence="14" id="KW-0675">Receptor</keyword>
<dbReference type="InterPro" id="IPR039426">
    <property type="entry name" value="TonB-dep_rcpt-like"/>
</dbReference>
<comment type="similarity">
    <text evidence="11">Belongs to the TonB-dependent receptor family.</text>
</comment>
<dbReference type="Proteomes" id="UP000516105">
    <property type="component" value="Chromosome"/>
</dbReference>
<comment type="subcellular location">
    <subcellularLocation>
        <location evidence="1 11">Cell outer membrane</location>
        <topology evidence="1 11">Multi-pass membrane protein</topology>
    </subcellularLocation>
</comment>
<dbReference type="InterPro" id="IPR036942">
    <property type="entry name" value="Beta-barrel_TonB_sf"/>
</dbReference>
<proteinExistence type="inferred from homology"/>
<dbReference type="PANTHER" id="PTHR32552">
    <property type="entry name" value="FERRICHROME IRON RECEPTOR-RELATED"/>
    <property type="match status" value="1"/>
</dbReference>
<evidence type="ECO:0000256" key="3">
    <source>
        <dbReference type="ARBA" id="ARBA00022452"/>
    </source>
</evidence>
<protein>
    <submittedName>
        <fullName evidence="14">TonB-dependent receptor plug domain-containing protein</fullName>
    </submittedName>
</protein>
<evidence type="ECO:0000313" key="14">
    <source>
        <dbReference type="EMBL" id="QNP44701.1"/>
    </source>
</evidence>
<dbReference type="PANTHER" id="PTHR32552:SF81">
    <property type="entry name" value="TONB-DEPENDENT OUTER MEMBRANE RECEPTOR"/>
    <property type="match status" value="1"/>
</dbReference>